<evidence type="ECO:0000259" key="5">
    <source>
        <dbReference type="PROSITE" id="PS50931"/>
    </source>
</evidence>
<keyword evidence="3" id="KW-0238">DNA-binding</keyword>
<dbReference type="GO" id="GO:0032993">
    <property type="term" value="C:protein-DNA complex"/>
    <property type="evidence" value="ECO:0007669"/>
    <property type="project" value="TreeGrafter"/>
</dbReference>
<dbReference type="KEGG" id="dsa:Desal_3101"/>
<dbReference type="GO" id="GO:0003677">
    <property type="term" value="F:DNA binding"/>
    <property type="evidence" value="ECO:0007669"/>
    <property type="project" value="UniProtKB-KW"/>
</dbReference>
<dbReference type="PROSITE" id="PS50931">
    <property type="entry name" value="HTH_LYSR"/>
    <property type="match status" value="1"/>
</dbReference>
<dbReference type="Proteomes" id="UP000002601">
    <property type="component" value="Chromosome"/>
</dbReference>
<evidence type="ECO:0000256" key="3">
    <source>
        <dbReference type="ARBA" id="ARBA00023125"/>
    </source>
</evidence>
<gene>
    <name evidence="6" type="ordered locus">Desal_3101</name>
</gene>
<evidence type="ECO:0000256" key="2">
    <source>
        <dbReference type="ARBA" id="ARBA00023015"/>
    </source>
</evidence>
<dbReference type="OrthoDB" id="5317428at2"/>
<dbReference type="InterPro" id="IPR005119">
    <property type="entry name" value="LysR_subst-bd"/>
</dbReference>
<evidence type="ECO:0000313" key="6">
    <source>
        <dbReference type="EMBL" id="ACS81152.1"/>
    </source>
</evidence>
<dbReference type="InterPro" id="IPR036388">
    <property type="entry name" value="WH-like_DNA-bd_sf"/>
</dbReference>
<dbReference type="STRING" id="526222.Desal_3101"/>
<dbReference type="Pfam" id="PF03466">
    <property type="entry name" value="LysR_substrate"/>
    <property type="match status" value="1"/>
</dbReference>
<dbReference type="Gene3D" id="3.40.190.10">
    <property type="entry name" value="Periplasmic binding protein-like II"/>
    <property type="match status" value="2"/>
</dbReference>
<name>C6C1H7_MARSD</name>
<keyword evidence="4" id="KW-0804">Transcription</keyword>
<evidence type="ECO:0000313" key="7">
    <source>
        <dbReference type="Proteomes" id="UP000002601"/>
    </source>
</evidence>
<comment type="similarity">
    <text evidence="1">Belongs to the LysR transcriptional regulatory family.</text>
</comment>
<dbReference type="PANTHER" id="PTHR30346">
    <property type="entry name" value="TRANSCRIPTIONAL DUAL REGULATOR HCAR-RELATED"/>
    <property type="match status" value="1"/>
</dbReference>
<dbReference type="CDD" id="cd08414">
    <property type="entry name" value="PBP2_LTTR_aromatics_like"/>
    <property type="match status" value="1"/>
</dbReference>
<dbReference type="GO" id="GO:0003700">
    <property type="term" value="F:DNA-binding transcription factor activity"/>
    <property type="evidence" value="ECO:0007669"/>
    <property type="project" value="InterPro"/>
</dbReference>
<evidence type="ECO:0000256" key="1">
    <source>
        <dbReference type="ARBA" id="ARBA00009437"/>
    </source>
</evidence>
<dbReference type="eggNOG" id="COG0583">
    <property type="taxonomic scope" value="Bacteria"/>
</dbReference>
<dbReference type="EMBL" id="CP001649">
    <property type="protein sequence ID" value="ACS81152.1"/>
    <property type="molecule type" value="Genomic_DNA"/>
</dbReference>
<sequence>MELRQLRYFIAVAEELHFGRAARRVHIAQPPFSQQIKGLEEEVGARLLERNSRKVRLTNEGRYFYKQALDIVAQAEEAAATVGRMAKGEYGNIKVGFMEIAMDSLLPEAVRSFSHRYPGVSVRLSQFGASIQLERIHSGELDVGFSTVYLRAMEGLSSVKLFSRKHVLAVPEDHIFTAEKSVSLKEIARENLLMFPRSGQPDLYDSIMQAFTSRGLVPKVRQEISGLSGASALISSGMGVTFLPENSRVARKGIAMVPISDDFPRMDIFMVWNSEDYSNTAGVFMEWVADYFSVSKAFAGKVSG</sequence>
<keyword evidence="7" id="KW-1185">Reference proteome</keyword>
<feature type="domain" description="HTH lysR-type" evidence="5">
    <location>
        <begin position="1"/>
        <end position="58"/>
    </location>
</feature>
<accession>C6C1H7</accession>
<keyword evidence="2" id="KW-0805">Transcription regulation</keyword>
<dbReference type="RefSeq" id="WP_015852968.1">
    <property type="nucleotide sequence ID" value="NC_012881.1"/>
</dbReference>
<reference evidence="6 7" key="1">
    <citation type="submission" date="2009-06" db="EMBL/GenBank/DDBJ databases">
        <title>Complete sequence of Desulfovibrio salexigens DSM 2638.</title>
        <authorList>
            <consortium name="US DOE Joint Genome Institute"/>
            <person name="Lucas S."/>
            <person name="Copeland A."/>
            <person name="Lapidus A."/>
            <person name="Glavina del Rio T."/>
            <person name="Tice H."/>
            <person name="Bruce D."/>
            <person name="Goodwin L."/>
            <person name="Pitluck S."/>
            <person name="Munk A.C."/>
            <person name="Brettin T."/>
            <person name="Detter J.C."/>
            <person name="Han C."/>
            <person name="Tapia R."/>
            <person name="Larimer F."/>
            <person name="Land M."/>
            <person name="Hauser L."/>
            <person name="Kyrpides N."/>
            <person name="Anderson I."/>
            <person name="Wall J.D."/>
            <person name="Arkin A.P."/>
            <person name="Dehal P."/>
            <person name="Chivian D."/>
            <person name="Giles B."/>
            <person name="Hazen T.C."/>
        </authorList>
    </citation>
    <scope>NUCLEOTIDE SEQUENCE [LARGE SCALE GENOMIC DNA]</scope>
    <source>
        <strain evidence="7">ATCC 14822 / DSM 2638 / NCIMB 8403 / VKM B-1763</strain>
    </source>
</reference>
<organism evidence="6 7">
    <name type="scientific">Maridesulfovibrio salexigens (strain ATCC 14822 / DSM 2638 / NCIMB 8403 / VKM B-1763)</name>
    <name type="common">Desulfovibrio salexigens</name>
    <dbReference type="NCBI Taxonomy" id="526222"/>
    <lineage>
        <taxon>Bacteria</taxon>
        <taxon>Pseudomonadati</taxon>
        <taxon>Thermodesulfobacteriota</taxon>
        <taxon>Desulfovibrionia</taxon>
        <taxon>Desulfovibrionales</taxon>
        <taxon>Desulfovibrionaceae</taxon>
        <taxon>Maridesulfovibrio</taxon>
    </lineage>
</organism>
<dbReference type="InterPro" id="IPR036390">
    <property type="entry name" value="WH_DNA-bd_sf"/>
</dbReference>
<dbReference type="Gene3D" id="1.10.10.10">
    <property type="entry name" value="Winged helix-like DNA-binding domain superfamily/Winged helix DNA-binding domain"/>
    <property type="match status" value="1"/>
</dbReference>
<dbReference type="AlphaFoldDB" id="C6C1H7"/>
<protein>
    <submittedName>
        <fullName evidence="6">Transcriptional regulator, LysR family</fullName>
    </submittedName>
</protein>
<dbReference type="InterPro" id="IPR000847">
    <property type="entry name" value="LysR_HTH_N"/>
</dbReference>
<dbReference type="FunFam" id="1.10.10.10:FF:000001">
    <property type="entry name" value="LysR family transcriptional regulator"/>
    <property type="match status" value="1"/>
</dbReference>
<dbReference type="SUPFAM" id="SSF53850">
    <property type="entry name" value="Periplasmic binding protein-like II"/>
    <property type="match status" value="1"/>
</dbReference>
<dbReference type="Pfam" id="PF00126">
    <property type="entry name" value="HTH_1"/>
    <property type="match status" value="1"/>
</dbReference>
<dbReference type="PRINTS" id="PR00039">
    <property type="entry name" value="HTHLYSR"/>
</dbReference>
<dbReference type="PANTHER" id="PTHR30346:SF0">
    <property type="entry name" value="HCA OPERON TRANSCRIPTIONAL ACTIVATOR HCAR"/>
    <property type="match status" value="1"/>
</dbReference>
<evidence type="ECO:0000256" key="4">
    <source>
        <dbReference type="ARBA" id="ARBA00023163"/>
    </source>
</evidence>
<dbReference type="SUPFAM" id="SSF46785">
    <property type="entry name" value="Winged helix' DNA-binding domain"/>
    <property type="match status" value="1"/>
</dbReference>
<dbReference type="HOGENOM" id="CLU_039613_6_4_7"/>
<proteinExistence type="inferred from homology"/>